<comment type="similarity">
    <text evidence="2">Belongs to the AP endonuclease 2 family.</text>
</comment>
<dbReference type="Gene3D" id="3.20.20.150">
    <property type="entry name" value="Divalent-metal-dependent TIM barrel enzymes"/>
    <property type="match status" value="1"/>
</dbReference>
<evidence type="ECO:0000256" key="8">
    <source>
        <dbReference type="SAM" id="MobiDB-lite"/>
    </source>
</evidence>
<name>A0ABR3XMS3_9EURO</name>
<keyword evidence="11" id="KW-1185">Reference proteome</keyword>
<feature type="region of interest" description="Disordered" evidence="8">
    <location>
        <begin position="551"/>
        <end position="628"/>
    </location>
</feature>
<dbReference type="EC" id="4.2.99.18" evidence="10"/>
<sequence>MPARSSRSAGFAAESPSPSAKSTAPSDAMQKAARKQGSKRGVEDTADVGSPLRRSKRSRTSLASELTSPAPTASGNEIIPDEDVDKVNGTTPAEDDNGTLQKKRQRKTKSDAEVTEKVEVSASVKSNKRARATRTKASYADQDVDAELDEEVKEEEEEQGIVVKKTVKRKRKTKEEKEAEAMPLAARTQGLRMFVGAHVSAAKGVQNAVTNSVHIGGNAFALFLKSQRKWDNPPLQDENRDAFQQMCVEHKYDPAKYVLPHGSYLVNLAQENEAKAKQGYDSFLEDLQRCEELGIKLYNFHPGSANQSSLSSALSRLADALTNALSATKTVMPVLETMCGHGTTIGSNLSDFRDLLALIPEKYHDRIGICVDTCHSFAAGYDLVSPTGFQAFMKEFDDLIGIKYLRALHLNDSKAPRGSKRDLHANIGTGFLGLRAFHNVMNEKRFEGLPMILETPIDRPDPSYLPSNEDTGRPSANGPEANDEPAHDSCAEESEVEDTKAKKGKKSKRPAGARPPTIPDYNVWVREIKLLESLIGMDPESAEFKTLEAQLAEKGRSEREKFQDQYDRKLEADEKKRKKELEKQNQRSLEDMFGAGNAKKGNGKTAKAAPKKGRGRKAKSESESGSEL</sequence>
<dbReference type="GO" id="GO:0140078">
    <property type="term" value="F:class I DNA-(apurinic or apyrimidinic site) endonuclease activity"/>
    <property type="evidence" value="ECO:0007669"/>
    <property type="project" value="UniProtKB-EC"/>
</dbReference>
<comment type="cofactor">
    <cofactor evidence="1">
        <name>Zn(2+)</name>
        <dbReference type="ChEBI" id="CHEBI:29105"/>
    </cofactor>
</comment>
<dbReference type="InterPro" id="IPR018246">
    <property type="entry name" value="AP_endonuc_F2_Zn_BS"/>
</dbReference>
<feature type="region of interest" description="Disordered" evidence="8">
    <location>
        <begin position="457"/>
        <end position="519"/>
    </location>
</feature>
<evidence type="ECO:0000313" key="10">
    <source>
        <dbReference type="EMBL" id="KAL1877277.1"/>
    </source>
</evidence>
<feature type="region of interest" description="Disordered" evidence="8">
    <location>
        <begin position="1"/>
        <end position="139"/>
    </location>
</feature>
<dbReference type="InterPro" id="IPR036237">
    <property type="entry name" value="Xyl_isomerase-like_sf"/>
</dbReference>
<dbReference type="Pfam" id="PF01261">
    <property type="entry name" value="AP_endonuc_2"/>
    <property type="match status" value="1"/>
</dbReference>
<evidence type="ECO:0000313" key="11">
    <source>
        <dbReference type="Proteomes" id="UP001583193"/>
    </source>
</evidence>
<keyword evidence="3" id="KW-0479">Metal-binding</keyword>
<keyword evidence="5" id="KW-0378">Hydrolase</keyword>
<keyword evidence="10" id="KW-0456">Lyase</keyword>
<feature type="compositionally biased region" description="Low complexity" evidence="8">
    <location>
        <begin position="594"/>
        <end position="608"/>
    </location>
</feature>
<gene>
    <name evidence="10" type="primary">APN1</name>
    <name evidence="10" type="ORF">Plec18167_004966</name>
</gene>
<dbReference type="SMART" id="SM00518">
    <property type="entry name" value="AP2Ec"/>
    <property type="match status" value="1"/>
</dbReference>
<evidence type="ECO:0000256" key="3">
    <source>
        <dbReference type="ARBA" id="ARBA00022723"/>
    </source>
</evidence>
<feature type="compositionally biased region" description="Basic and acidic residues" evidence="8">
    <location>
        <begin position="108"/>
        <end position="119"/>
    </location>
</feature>
<evidence type="ECO:0000256" key="4">
    <source>
        <dbReference type="ARBA" id="ARBA00022763"/>
    </source>
</evidence>
<keyword evidence="6" id="KW-0862">Zinc</keyword>
<feature type="compositionally biased region" description="Basic residues" evidence="8">
    <location>
        <begin position="502"/>
        <end position="511"/>
    </location>
</feature>
<protein>
    <submittedName>
        <fullName evidence="10">DNA-(Apurinic or apyrimidinic site) lyase</fullName>
        <ecNumber evidence="10">4.2.99.18</ecNumber>
    </submittedName>
</protein>
<organism evidence="10 11">
    <name type="scientific">Paecilomyces lecythidis</name>
    <dbReference type="NCBI Taxonomy" id="3004212"/>
    <lineage>
        <taxon>Eukaryota</taxon>
        <taxon>Fungi</taxon>
        <taxon>Dikarya</taxon>
        <taxon>Ascomycota</taxon>
        <taxon>Pezizomycotina</taxon>
        <taxon>Eurotiomycetes</taxon>
        <taxon>Eurotiomycetidae</taxon>
        <taxon>Eurotiales</taxon>
        <taxon>Thermoascaceae</taxon>
        <taxon>Paecilomyces</taxon>
    </lineage>
</organism>
<dbReference type="SUPFAM" id="SSF51658">
    <property type="entry name" value="Xylose isomerase-like"/>
    <property type="match status" value="1"/>
</dbReference>
<dbReference type="PANTHER" id="PTHR21445:SF0">
    <property type="entry name" value="APURINIC-APYRIMIDINIC ENDONUCLEASE"/>
    <property type="match status" value="1"/>
</dbReference>
<evidence type="ECO:0000256" key="1">
    <source>
        <dbReference type="ARBA" id="ARBA00001947"/>
    </source>
</evidence>
<dbReference type="PROSITE" id="PS51432">
    <property type="entry name" value="AP_NUCLEASE_F2_4"/>
    <property type="match status" value="1"/>
</dbReference>
<keyword evidence="4" id="KW-0227">DNA damage</keyword>
<dbReference type="NCBIfam" id="TIGR00587">
    <property type="entry name" value="nfo"/>
    <property type="match status" value="1"/>
</dbReference>
<dbReference type="PANTHER" id="PTHR21445">
    <property type="entry name" value="ENDONUCLEASE IV ENDODEOXYRIBONUCLEASE IV"/>
    <property type="match status" value="1"/>
</dbReference>
<evidence type="ECO:0000256" key="5">
    <source>
        <dbReference type="ARBA" id="ARBA00022801"/>
    </source>
</evidence>
<dbReference type="PROSITE" id="PS00731">
    <property type="entry name" value="AP_NUCLEASE_F2_3"/>
    <property type="match status" value="1"/>
</dbReference>
<dbReference type="InterPro" id="IPR013022">
    <property type="entry name" value="Xyl_isomerase-like_TIM-brl"/>
</dbReference>
<evidence type="ECO:0000256" key="2">
    <source>
        <dbReference type="ARBA" id="ARBA00005340"/>
    </source>
</evidence>
<feature type="domain" description="Xylose isomerase-like TIM barrel" evidence="9">
    <location>
        <begin position="214"/>
        <end position="462"/>
    </location>
</feature>
<feature type="compositionally biased region" description="Basic and acidic residues" evidence="8">
    <location>
        <begin position="551"/>
        <end position="590"/>
    </location>
</feature>
<accession>A0ABR3XMS3</accession>
<proteinExistence type="inferred from homology"/>
<dbReference type="CDD" id="cd00019">
    <property type="entry name" value="AP2Ec"/>
    <property type="match status" value="1"/>
</dbReference>
<dbReference type="InterPro" id="IPR001719">
    <property type="entry name" value="AP_endonuc_2"/>
</dbReference>
<dbReference type="HAMAP" id="MF_00152">
    <property type="entry name" value="Nfo"/>
    <property type="match status" value="1"/>
</dbReference>
<reference evidence="10 11" key="1">
    <citation type="journal article" date="2024" name="IMA Fungus">
        <title>IMA Genome - F19 : A genome assembly and annotation guide to empower mycologists, including annotated draft genome sequences of Ceratocystis pirilliformis, Diaporthe australafricana, Fusarium ophioides, Paecilomyces lecythidis, and Sporothrix stenoceras.</title>
        <authorList>
            <person name="Aylward J."/>
            <person name="Wilson A.M."/>
            <person name="Visagie C.M."/>
            <person name="Spraker J."/>
            <person name="Barnes I."/>
            <person name="Buitendag C."/>
            <person name="Ceriani C."/>
            <person name="Del Mar Angel L."/>
            <person name="du Plessis D."/>
            <person name="Fuchs T."/>
            <person name="Gasser K."/>
            <person name="Kramer D."/>
            <person name="Li W."/>
            <person name="Munsamy K."/>
            <person name="Piso A."/>
            <person name="Price J.L."/>
            <person name="Sonnekus B."/>
            <person name="Thomas C."/>
            <person name="van der Nest A."/>
            <person name="van Dijk A."/>
            <person name="van Heerden A."/>
            <person name="van Vuuren N."/>
            <person name="Yilmaz N."/>
            <person name="Duong T.A."/>
            <person name="van der Merwe N.A."/>
            <person name="Wingfield M.J."/>
            <person name="Wingfield B.D."/>
        </authorList>
    </citation>
    <scope>NUCLEOTIDE SEQUENCE [LARGE SCALE GENOMIC DNA]</scope>
    <source>
        <strain evidence="10 11">CMW 18167</strain>
    </source>
</reference>
<dbReference type="EMBL" id="JAVDPF010000014">
    <property type="protein sequence ID" value="KAL1877277.1"/>
    <property type="molecule type" value="Genomic_DNA"/>
</dbReference>
<evidence type="ECO:0000256" key="6">
    <source>
        <dbReference type="ARBA" id="ARBA00022833"/>
    </source>
</evidence>
<feature type="compositionally biased region" description="Polar residues" evidence="8">
    <location>
        <begin position="60"/>
        <end position="75"/>
    </location>
</feature>
<feature type="compositionally biased region" description="Low complexity" evidence="8">
    <location>
        <begin position="12"/>
        <end position="28"/>
    </location>
</feature>
<evidence type="ECO:0000259" key="9">
    <source>
        <dbReference type="Pfam" id="PF01261"/>
    </source>
</evidence>
<dbReference type="Proteomes" id="UP001583193">
    <property type="component" value="Unassembled WGS sequence"/>
</dbReference>
<keyword evidence="7" id="KW-0234">DNA repair</keyword>
<evidence type="ECO:0000256" key="7">
    <source>
        <dbReference type="ARBA" id="ARBA00023204"/>
    </source>
</evidence>
<dbReference type="PROSITE" id="PS00730">
    <property type="entry name" value="AP_NUCLEASE_F2_2"/>
    <property type="match status" value="1"/>
</dbReference>
<comment type="caution">
    <text evidence="10">The sequence shown here is derived from an EMBL/GenBank/DDBJ whole genome shotgun (WGS) entry which is preliminary data.</text>
</comment>